<dbReference type="OrthoDB" id="6270629at2759"/>
<keyword evidence="1" id="KW-0175">Coiled coil</keyword>
<comment type="caution">
    <text evidence="2">The sequence shown here is derived from an EMBL/GenBank/DDBJ whole genome shotgun (WGS) entry which is preliminary data.</text>
</comment>
<evidence type="ECO:0000313" key="3">
    <source>
        <dbReference type="Proteomes" id="UP000699462"/>
    </source>
</evidence>
<name>A0A8T0D9X7_9TREM</name>
<organism evidence="2 3">
    <name type="scientific">Paragonimus westermani</name>
    <dbReference type="NCBI Taxonomy" id="34504"/>
    <lineage>
        <taxon>Eukaryota</taxon>
        <taxon>Metazoa</taxon>
        <taxon>Spiralia</taxon>
        <taxon>Lophotrochozoa</taxon>
        <taxon>Platyhelminthes</taxon>
        <taxon>Trematoda</taxon>
        <taxon>Digenea</taxon>
        <taxon>Plagiorchiida</taxon>
        <taxon>Troglotremata</taxon>
        <taxon>Troglotrematidae</taxon>
        <taxon>Paragonimus</taxon>
    </lineage>
</organism>
<dbReference type="GO" id="GO:0036064">
    <property type="term" value="C:ciliary basal body"/>
    <property type="evidence" value="ECO:0007669"/>
    <property type="project" value="TreeGrafter"/>
</dbReference>
<dbReference type="GO" id="GO:0060271">
    <property type="term" value="P:cilium assembly"/>
    <property type="evidence" value="ECO:0007669"/>
    <property type="project" value="InterPro"/>
</dbReference>
<dbReference type="PANTHER" id="PTHR15614">
    <property type="entry name" value="INTRAFLAGELLAR TRANSPORT PROTEIN 81 HOMOLOG"/>
    <property type="match status" value="1"/>
</dbReference>
<dbReference type="InterPro" id="IPR029600">
    <property type="entry name" value="IFT81"/>
</dbReference>
<dbReference type="GO" id="GO:0042073">
    <property type="term" value="P:intraciliary transport"/>
    <property type="evidence" value="ECO:0007669"/>
    <property type="project" value="InterPro"/>
</dbReference>
<protein>
    <submittedName>
        <fullName evidence="2">Intraflagellar transport protein</fullName>
    </submittedName>
</protein>
<gene>
    <name evidence="2" type="ORF">P879_03473</name>
</gene>
<feature type="coiled-coil region" evidence="1">
    <location>
        <begin position="153"/>
        <end position="201"/>
    </location>
</feature>
<evidence type="ECO:0000256" key="1">
    <source>
        <dbReference type="SAM" id="Coils"/>
    </source>
</evidence>
<accession>A0A8T0D9X7</accession>
<proteinExistence type="predicted"/>
<dbReference type="AlphaFoldDB" id="A0A8T0D9X7"/>
<sequence>MVSNKLPGELALVKKQIEDLNRVVSQPAMTQKFLDQLTEKLREINSQSNHLVEKRMASKEPLDDKMSMFRQQAGIVSRKKAAAAEALTVVRDNLSVIERRIGETRVQLAQVGGHPDGPSGGSGDAALKGVMCALTAGSTAPRADEFQRYVLKLRSKNTVYKQKRAQLSELRAERSILTRTVERLRSEVAQSRQALEVAEAAQGISGYWDTQSALEKVSEHMSALNQSKGATLDKMSQIIQQLTNRINSKRTQLAPILRELRPLRQKVQEVSQVHAEKKASYDALAVGQEFQAGRLEQEVRASREAGRIEESRFHYLSAMMTIARVQQYRLQEEMRGYLAGNNPASAATGDTENVGANDRRRTYRELYTRKINEQESITRTLKEEQRRLIENQTSGLHQVGLWRELVQLLETKKLTQEEHHARTIAGGEYADVREIHEDRMLL</sequence>
<keyword evidence="3" id="KW-1185">Reference proteome</keyword>
<reference evidence="2 3" key="1">
    <citation type="submission" date="2019-07" db="EMBL/GenBank/DDBJ databases">
        <title>Annotation for the trematode Paragonimus westermani.</title>
        <authorList>
            <person name="Choi Y.-J."/>
        </authorList>
    </citation>
    <scope>NUCLEOTIDE SEQUENCE [LARGE SCALE GENOMIC DNA]</scope>
    <source>
        <strain evidence="2">180907_Pwestermani</strain>
    </source>
</reference>
<dbReference type="EMBL" id="JTDF01008284">
    <property type="protein sequence ID" value="KAF8564590.1"/>
    <property type="molecule type" value="Genomic_DNA"/>
</dbReference>
<dbReference type="GO" id="GO:0015631">
    <property type="term" value="F:tubulin binding"/>
    <property type="evidence" value="ECO:0007669"/>
    <property type="project" value="InterPro"/>
</dbReference>
<dbReference type="PANTHER" id="PTHR15614:SF2">
    <property type="entry name" value="INTRAFLAGELLAR TRANSPORT PROTEIN 81 HOMOLOG"/>
    <property type="match status" value="1"/>
</dbReference>
<dbReference type="Proteomes" id="UP000699462">
    <property type="component" value="Unassembled WGS sequence"/>
</dbReference>
<evidence type="ECO:0000313" key="2">
    <source>
        <dbReference type="EMBL" id="KAF8564590.1"/>
    </source>
</evidence>
<dbReference type="GO" id="GO:0030992">
    <property type="term" value="C:intraciliary transport particle B"/>
    <property type="evidence" value="ECO:0007669"/>
    <property type="project" value="InterPro"/>
</dbReference>